<protein>
    <submittedName>
        <fullName evidence="1">Uncharacterized protein</fullName>
    </submittedName>
</protein>
<dbReference type="AlphaFoldDB" id="A0A1H8GZT8"/>
<proteinExistence type="predicted"/>
<dbReference type="Proteomes" id="UP000183002">
    <property type="component" value="Unassembled WGS sequence"/>
</dbReference>
<dbReference type="InterPro" id="IPR045445">
    <property type="entry name" value="DUF6502"/>
</dbReference>
<evidence type="ECO:0000313" key="2">
    <source>
        <dbReference type="Proteomes" id="UP000183002"/>
    </source>
</evidence>
<evidence type="ECO:0000313" key="1">
    <source>
        <dbReference type="EMBL" id="SEN49513.1"/>
    </source>
</evidence>
<dbReference type="RefSeq" id="WP_050519697.1">
    <property type="nucleotide sequence ID" value="NZ_FOCO01000015.1"/>
</dbReference>
<organism evidence="1 2">
    <name type="scientific">Pseudorhodobacter antarcticus</name>
    <dbReference type="NCBI Taxonomy" id="1077947"/>
    <lineage>
        <taxon>Bacteria</taxon>
        <taxon>Pseudomonadati</taxon>
        <taxon>Pseudomonadota</taxon>
        <taxon>Alphaproteobacteria</taxon>
        <taxon>Rhodobacterales</taxon>
        <taxon>Paracoccaceae</taxon>
        <taxon>Pseudorhodobacter</taxon>
    </lineage>
</organism>
<dbReference type="EMBL" id="FOCO01000015">
    <property type="protein sequence ID" value="SEN49513.1"/>
    <property type="molecule type" value="Genomic_DNA"/>
</dbReference>
<accession>A0A1H8GZT8</accession>
<gene>
    <name evidence="1" type="ORF">SAMN05216227_101569</name>
</gene>
<dbReference type="Pfam" id="PF20112">
    <property type="entry name" value="DUF6502"/>
    <property type="match status" value="1"/>
</dbReference>
<reference evidence="1 2" key="1">
    <citation type="submission" date="2016-10" db="EMBL/GenBank/DDBJ databases">
        <authorList>
            <person name="de Groot N.N."/>
        </authorList>
    </citation>
    <scope>NUCLEOTIDE SEQUENCE [LARGE SCALE GENOMIC DNA]</scope>
    <source>
        <strain evidence="1 2">CGMCC 1.10836</strain>
    </source>
</reference>
<sequence length="266" mass="27610">MTDDNSAHFAEMMHQLLVPLAQAMVAHGMTIATATEAIKQALVTAAEGQDGRADSDSRISLLTGLNRKEVKRLRHAPAPSVGRTKVNAAAAVISHWRLAKPFCKTVGKPRDLARKGVGGFDDLIRAARVDVPPATVLEMLLEQGAVAALADGDFRLIAASALPQGGAGAIDAFAVTIGAHLTAAVGNLTGTAAPHFDRAVVYSHLTDDDLAVLEAAARVEAQAALERVNALAHALREASAPKRGAKGRFVMGAYVLATPGKGKGPK</sequence>
<name>A0A1H8GZT8_9RHOB</name>
<dbReference type="STRING" id="1077947.SAMN05216227_101569"/>
<dbReference type="OrthoDB" id="6356376at2"/>
<keyword evidence="2" id="KW-1185">Reference proteome</keyword>